<reference evidence="2 3" key="2">
    <citation type="submission" date="2019-04" db="EMBL/GenBank/DDBJ databases">
        <title>The genome sequence of big-headed turtle.</title>
        <authorList>
            <person name="Gong S."/>
        </authorList>
    </citation>
    <scope>NUCLEOTIDE SEQUENCE [LARGE SCALE GENOMIC DNA]</scope>
    <source>
        <strain evidence="2">DO16091913</strain>
        <tissue evidence="2">Muscle</tissue>
    </source>
</reference>
<comment type="caution">
    <text evidence="2">The sequence shown here is derived from an EMBL/GenBank/DDBJ whole genome shotgun (WGS) entry which is preliminary data.</text>
</comment>
<evidence type="ECO:0000313" key="3">
    <source>
        <dbReference type="Proteomes" id="UP000297703"/>
    </source>
</evidence>
<dbReference type="EMBL" id="QXTE01000304">
    <property type="protein sequence ID" value="TFJ99802.1"/>
    <property type="molecule type" value="Genomic_DNA"/>
</dbReference>
<gene>
    <name evidence="2" type="ORF">DR999_PMT18130</name>
</gene>
<name>A0A4D9DXV0_9SAUR</name>
<feature type="region of interest" description="Disordered" evidence="1">
    <location>
        <begin position="36"/>
        <end position="119"/>
    </location>
</feature>
<keyword evidence="3" id="KW-1185">Reference proteome</keyword>
<protein>
    <submittedName>
        <fullName evidence="2">Kelch-like ECH-associated protein 1</fullName>
    </submittedName>
</protein>
<organism evidence="2 3">
    <name type="scientific">Platysternon megacephalum</name>
    <name type="common">big-headed turtle</name>
    <dbReference type="NCBI Taxonomy" id="55544"/>
    <lineage>
        <taxon>Eukaryota</taxon>
        <taxon>Metazoa</taxon>
        <taxon>Chordata</taxon>
        <taxon>Craniata</taxon>
        <taxon>Vertebrata</taxon>
        <taxon>Euteleostomi</taxon>
        <taxon>Archelosauria</taxon>
        <taxon>Testudinata</taxon>
        <taxon>Testudines</taxon>
        <taxon>Cryptodira</taxon>
        <taxon>Durocryptodira</taxon>
        <taxon>Testudinoidea</taxon>
        <taxon>Platysternidae</taxon>
        <taxon>Platysternon</taxon>
    </lineage>
</organism>
<proteinExistence type="predicted"/>
<reference evidence="2 3" key="1">
    <citation type="submission" date="2019-04" db="EMBL/GenBank/DDBJ databases">
        <title>Draft genome of the big-headed turtle Platysternon megacephalum.</title>
        <authorList>
            <person name="Gong S."/>
        </authorList>
    </citation>
    <scope>NUCLEOTIDE SEQUENCE [LARGE SCALE GENOMIC DNA]</scope>
    <source>
        <strain evidence="2">DO16091913</strain>
        <tissue evidence="2">Muscle</tissue>
    </source>
</reference>
<sequence length="132" mass="14037">MLARLRASAGQSNTLDRAMVIGAQVRAALRITLTCSAGPGSPRTQPYFPGLCTRGSVTTTPRGQQGLRESHSQRRVPQRSAGAVPAPRTASSPAHRRLQGSQPGQPMAASVSKGRKVLMESKWRHPKCVASV</sequence>
<dbReference type="AlphaFoldDB" id="A0A4D9DXV0"/>
<accession>A0A4D9DXV0</accession>
<evidence type="ECO:0000256" key="1">
    <source>
        <dbReference type="SAM" id="MobiDB-lite"/>
    </source>
</evidence>
<dbReference type="Proteomes" id="UP000297703">
    <property type="component" value="Unassembled WGS sequence"/>
</dbReference>
<evidence type="ECO:0000313" key="2">
    <source>
        <dbReference type="EMBL" id="TFJ99802.1"/>
    </source>
</evidence>